<proteinExistence type="predicted"/>
<dbReference type="InterPro" id="IPR004873">
    <property type="entry name" value="BURP_dom"/>
</dbReference>
<keyword evidence="4" id="KW-1185">Reference proteome</keyword>
<feature type="chain" id="PRO_5040372568" description="BURP domain-containing protein" evidence="1">
    <location>
        <begin position="22"/>
        <end position="305"/>
    </location>
</feature>
<evidence type="ECO:0000259" key="2">
    <source>
        <dbReference type="PROSITE" id="PS51277"/>
    </source>
</evidence>
<feature type="domain" description="BURP" evidence="2">
    <location>
        <begin position="88"/>
        <end position="305"/>
    </location>
</feature>
<evidence type="ECO:0000313" key="3">
    <source>
        <dbReference type="EMBL" id="KAJ4959105.1"/>
    </source>
</evidence>
<dbReference type="SMART" id="SM01045">
    <property type="entry name" value="BURP"/>
    <property type="match status" value="1"/>
</dbReference>
<feature type="signal peptide" evidence="1">
    <location>
        <begin position="1"/>
        <end position="21"/>
    </location>
</feature>
<comment type="caution">
    <text evidence="3">The sequence shown here is derived from an EMBL/GenBank/DDBJ whole genome shotgun (WGS) entry which is preliminary data.</text>
</comment>
<dbReference type="PANTHER" id="PTHR31236:SF2">
    <property type="entry name" value="BURP DOMAIN PROTEIN RD22"/>
    <property type="match status" value="1"/>
</dbReference>
<dbReference type="OrthoDB" id="654134at2759"/>
<sequence>MDLHLLSIIGFLPLVLVVTNATVTPESDWKNWNSMLPDTPMPKAIRDHLPSGSEKGRASVDVHQAVDENIHWGKAASEDQLRNDPNVAFYIQEKNLVPGTTTMDLQFTKKRTKVMTSFLPGQEAELIPFSSNKFSDILQRFSIIPRSKEAQVMKSTIKECEEPAVVGEDRYCAASLESMVDFSTSRLGTNNIQAVSTEVDKEETQKQKYTITTRAVKKIGSDKAVVCHDEPYVYTVFYCHTTTSARAYKVALVGADGTKANAVAVCHTDTANWNPKHLAFEVLKVKPGATVCHFLRGAQVVWVHK</sequence>
<name>A0A9Q0K227_9MAGN</name>
<accession>A0A9Q0K227</accession>
<dbReference type="Proteomes" id="UP001141806">
    <property type="component" value="Unassembled WGS sequence"/>
</dbReference>
<protein>
    <recommendedName>
        <fullName evidence="2">BURP domain-containing protein</fullName>
    </recommendedName>
</protein>
<dbReference type="AlphaFoldDB" id="A0A9Q0K227"/>
<dbReference type="InterPro" id="IPR044816">
    <property type="entry name" value="BURP"/>
</dbReference>
<dbReference type="Pfam" id="PF03181">
    <property type="entry name" value="BURP"/>
    <property type="match status" value="1"/>
</dbReference>
<organism evidence="3 4">
    <name type="scientific">Protea cynaroides</name>
    <dbReference type="NCBI Taxonomy" id="273540"/>
    <lineage>
        <taxon>Eukaryota</taxon>
        <taxon>Viridiplantae</taxon>
        <taxon>Streptophyta</taxon>
        <taxon>Embryophyta</taxon>
        <taxon>Tracheophyta</taxon>
        <taxon>Spermatophyta</taxon>
        <taxon>Magnoliopsida</taxon>
        <taxon>Proteales</taxon>
        <taxon>Proteaceae</taxon>
        <taxon>Protea</taxon>
    </lineage>
</organism>
<evidence type="ECO:0000313" key="4">
    <source>
        <dbReference type="Proteomes" id="UP001141806"/>
    </source>
</evidence>
<dbReference type="EMBL" id="JAMYWD010000010">
    <property type="protein sequence ID" value="KAJ4959105.1"/>
    <property type="molecule type" value="Genomic_DNA"/>
</dbReference>
<keyword evidence="1" id="KW-0732">Signal</keyword>
<dbReference type="PANTHER" id="PTHR31236">
    <property type="entry name" value="BURP DOMAIN PROTEIN USPL1-LIKE"/>
    <property type="match status" value="1"/>
</dbReference>
<reference evidence="3" key="1">
    <citation type="journal article" date="2023" name="Plant J.">
        <title>The genome of the king protea, Protea cynaroides.</title>
        <authorList>
            <person name="Chang J."/>
            <person name="Duong T.A."/>
            <person name="Schoeman C."/>
            <person name="Ma X."/>
            <person name="Roodt D."/>
            <person name="Barker N."/>
            <person name="Li Z."/>
            <person name="Van de Peer Y."/>
            <person name="Mizrachi E."/>
        </authorList>
    </citation>
    <scope>NUCLEOTIDE SEQUENCE</scope>
    <source>
        <tissue evidence="3">Young leaves</tissue>
    </source>
</reference>
<dbReference type="PROSITE" id="PS51277">
    <property type="entry name" value="BURP"/>
    <property type="match status" value="1"/>
</dbReference>
<gene>
    <name evidence="3" type="ORF">NE237_026216</name>
</gene>
<evidence type="ECO:0000256" key="1">
    <source>
        <dbReference type="SAM" id="SignalP"/>
    </source>
</evidence>